<name>A0ABV3Y7R2_9ACTN</name>
<dbReference type="Gene3D" id="1.10.3720.10">
    <property type="entry name" value="MetI-like"/>
    <property type="match status" value="1"/>
</dbReference>
<comment type="subcellular location">
    <subcellularLocation>
        <location evidence="1 7">Cell membrane</location>
        <topology evidence="1 7">Multi-pass membrane protein</topology>
    </subcellularLocation>
</comment>
<dbReference type="Proteomes" id="UP001560267">
    <property type="component" value="Unassembled WGS sequence"/>
</dbReference>
<feature type="transmembrane region" description="Helical" evidence="7">
    <location>
        <begin position="226"/>
        <end position="244"/>
    </location>
</feature>
<comment type="caution">
    <text evidence="9">The sequence shown here is derived from an EMBL/GenBank/DDBJ whole genome shotgun (WGS) entry which is preliminary data.</text>
</comment>
<feature type="domain" description="ABC transmembrane type-1" evidence="8">
    <location>
        <begin position="95"/>
        <end position="300"/>
    </location>
</feature>
<evidence type="ECO:0000256" key="1">
    <source>
        <dbReference type="ARBA" id="ARBA00004651"/>
    </source>
</evidence>
<dbReference type="PANTHER" id="PTHR43163:SF6">
    <property type="entry name" value="DIPEPTIDE TRANSPORT SYSTEM PERMEASE PROTEIN DPPB-RELATED"/>
    <property type="match status" value="1"/>
</dbReference>
<dbReference type="PANTHER" id="PTHR43163">
    <property type="entry name" value="DIPEPTIDE TRANSPORT SYSTEM PERMEASE PROTEIN DPPB-RELATED"/>
    <property type="match status" value="1"/>
</dbReference>
<evidence type="ECO:0000256" key="7">
    <source>
        <dbReference type="RuleBase" id="RU363032"/>
    </source>
</evidence>
<evidence type="ECO:0000313" key="10">
    <source>
        <dbReference type="Proteomes" id="UP001560267"/>
    </source>
</evidence>
<keyword evidence="5 7" id="KW-1133">Transmembrane helix</keyword>
<evidence type="ECO:0000256" key="3">
    <source>
        <dbReference type="ARBA" id="ARBA00022475"/>
    </source>
</evidence>
<evidence type="ECO:0000259" key="8">
    <source>
        <dbReference type="PROSITE" id="PS50928"/>
    </source>
</evidence>
<keyword evidence="6 7" id="KW-0472">Membrane</keyword>
<feature type="transmembrane region" description="Helical" evidence="7">
    <location>
        <begin position="250"/>
        <end position="269"/>
    </location>
</feature>
<evidence type="ECO:0000256" key="6">
    <source>
        <dbReference type="ARBA" id="ARBA00023136"/>
    </source>
</evidence>
<comment type="similarity">
    <text evidence="7">Belongs to the binding-protein-dependent transport system permease family.</text>
</comment>
<keyword evidence="3" id="KW-1003">Cell membrane</keyword>
<dbReference type="Pfam" id="PF19300">
    <property type="entry name" value="BPD_transp_1_N"/>
    <property type="match status" value="1"/>
</dbReference>
<evidence type="ECO:0000313" key="9">
    <source>
        <dbReference type="EMBL" id="MEX6430573.1"/>
    </source>
</evidence>
<dbReference type="Pfam" id="PF00528">
    <property type="entry name" value="BPD_transp_1"/>
    <property type="match status" value="1"/>
</dbReference>
<reference evidence="9 10" key="1">
    <citation type="submission" date="2024-07" db="EMBL/GenBank/DDBJ databases">
        <title>Draft Genome Sequence of Ferrimicrobium acidiphilum Strain YE2023, Isolated from a Pulp of Bioleach Reactor.</title>
        <authorList>
            <person name="Elkina Y.A."/>
            <person name="Bulaeva A.G."/>
            <person name="Beletsky A.V."/>
            <person name="Mardanov A.V."/>
        </authorList>
    </citation>
    <scope>NUCLEOTIDE SEQUENCE [LARGE SCALE GENOMIC DNA]</scope>
    <source>
        <strain evidence="9 10">YE2023</strain>
    </source>
</reference>
<dbReference type="SUPFAM" id="SSF161098">
    <property type="entry name" value="MetI-like"/>
    <property type="match status" value="1"/>
</dbReference>
<feature type="transmembrane region" description="Helical" evidence="7">
    <location>
        <begin position="9"/>
        <end position="29"/>
    </location>
</feature>
<protein>
    <submittedName>
        <fullName evidence="9">ABC transporter permease</fullName>
    </submittedName>
</protein>
<organism evidence="9 10">
    <name type="scientific">Ferrimicrobium acidiphilum</name>
    <dbReference type="NCBI Taxonomy" id="121039"/>
    <lineage>
        <taxon>Bacteria</taxon>
        <taxon>Bacillati</taxon>
        <taxon>Actinomycetota</taxon>
        <taxon>Acidimicrobiia</taxon>
        <taxon>Acidimicrobiales</taxon>
        <taxon>Acidimicrobiaceae</taxon>
        <taxon>Ferrimicrobium</taxon>
    </lineage>
</organism>
<dbReference type="PROSITE" id="PS50928">
    <property type="entry name" value="ABC_TM1"/>
    <property type="match status" value="1"/>
</dbReference>
<gene>
    <name evidence="9" type="ORF">AB6A68_12125</name>
</gene>
<dbReference type="RefSeq" id="WP_276942407.1">
    <property type="nucleotide sequence ID" value="NZ_DAHZQW010000026.1"/>
</dbReference>
<keyword evidence="10" id="KW-1185">Reference proteome</keyword>
<feature type="transmembrane region" description="Helical" evidence="7">
    <location>
        <begin position="134"/>
        <end position="161"/>
    </location>
</feature>
<dbReference type="EMBL" id="JBFSHR010000062">
    <property type="protein sequence ID" value="MEX6430573.1"/>
    <property type="molecule type" value="Genomic_DNA"/>
</dbReference>
<dbReference type="CDD" id="cd06261">
    <property type="entry name" value="TM_PBP2"/>
    <property type="match status" value="1"/>
</dbReference>
<proteinExistence type="inferred from homology"/>
<evidence type="ECO:0000256" key="5">
    <source>
        <dbReference type="ARBA" id="ARBA00022989"/>
    </source>
</evidence>
<dbReference type="InterPro" id="IPR045621">
    <property type="entry name" value="BPD_transp_1_N"/>
</dbReference>
<feature type="transmembrane region" description="Helical" evidence="7">
    <location>
        <begin position="281"/>
        <end position="300"/>
    </location>
</feature>
<evidence type="ECO:0000256" key="2">
    <source>
        <dbReference type="ARBA" id="ARBA00022448"/>
    </source>
</evidence>
<feature type="transmembrane region" description="Helical" evidence="7">
    <location>
        <begin position="99"/>
        <end position="122"/>
    </location>
</feature>
<keyword evidence="4 7" id="KW-0812">Transmembrane</keyword>
<dbReference type="InterPro" id="IPR000515">
    <property type="entry name" value="MetI-like"/>
</dbReference>
<accession>A0ABV3Y7R2</accession>
<keyword evidence="2 7" id="KW-0813">Transport</keyword>
<sequence>MGRLIGRRLLSLVPVLAVLAVVTFIIIHLTPGNPAEVILGNGATIGQINALTRQLGLDRPLVQQFGSWLVNVLHGNLGRSIFYDQPVLTVIGSHIMPTVYLSVLATLLSIVIALPIGVLAAWRERSWLDRFVTSGSILGVSIPSFWLAIMLVVVFAVALAWVPVSGYVAPSAGVGEWLMHLILPVVVLSAGQSALIARMLRDGMIESMKKPYIRSSRARGASEREVLLFHALPNAVIPTLTVIGNSLASLLSGVVVVEVVFDIPGLGNLIIQAIDNRDYPLIQGIVLVFALIYVAVNLLVDLSYPLLDPRLRHNG</sequence>
<dbReference type="InterPro" id="IPR035906">
    <property type="entry name" value="MetI-like_sf"/>
</dbReference>
<evidence type="ECO:0000256" key="4">
    <source>
        <dbReference type="ARBA" id="ARBA00022692"/>
    </source>
</evidence>
<feature type="transmembrane region" description="Helical" evidence="7">
    <location>
        <begin position="181"/>
        <end position="200"/>
    </location>
</feature>